<dbReference type="PANTHER" id="PTHR12526:SF630">
    <property type="entry name" value="GLYCOSYLTRANSFERASE"/>
    <property type="match status" value="1"/>
</dbReference>
<organism evidence="1 2">
    <name type="scientific">Sediminitomix flava</name>
    <dbReference type="NCBI Taxonomy" id="379075"/>
    <lineage>
        <taxon>Bacteria</taxon>
        <taxon>Pseudomonadati</taxon>
        <taxon>Bacteroidota</taxon>
        <taxon>Cytophagia</taxon>
        <taxon>Cytophagales</taxon>
        <taxon>Flammeovirgaceae</taxon>
        <taxon>Sediminitomix</taxon>
    </lineage>
</organism>
<dbReference type="Gene3D" id="3.40.50.2000">
    <property type="entry name" value="Glycogen Phosphorylase B"/>
    <property type="match status" value="2"/>
</dbReference>
<dbReference type="AlphaFoldDB" id="A0A315Z6X8"/>
<dbReference type="RefSeq" id="WP_109621653.1">
    <property type="nucleotide sequence ID" value="NZ_QGDO01000007.1"/>
</dbReference>
<keyword evidence="1" id="KW-0808">Transferase</keyword>
<dbReference type="SUPFAM" id="SSF53756">
    <property type="entry name" value="UDP-Glycosyltransferase/glycogen phosphorylase"/>
    <property type="match status" value="1"/>
</dbReference>
<accession>A0A315Z6X8</accession>
<dbReference type="Proteomes" id="UP000245535">
    <property type="component" value="Unassembled WGS sequence"/>
</dbReference>
<evidence type="ECO:0000313" key="2">
    <source>
        <dbReference type="Proteomes" id="UP000245535"/>
    </source>
</evidence>
<dbReference type="EMBL" id="QGDO01000007">
    <property type="protein sequence ID" value="PWJ38515.1"/>
    <property type="molecule type" value="Genomic_DNA"/>
</dbReference>
<protein>
    <submittedName>
        <fullName evidence="1">Glycosyltransferase involved in cell wall biosynthesis</fullName>
    </submittedName>
</protein>
<dbReference type="GO" id="GO:0016740">
    <property type="term" value="F:transferase activity"/>
    <property type="evidence" value="ECO:0007669"/>
    <property type="project" value="UniProtKB-KW"/>
</dbReference>
<dbReference type="OrthoDB" id="9816564at2"/>
<comment type="caution">
    <text evidence="1">The sequence shown here is derived from an EMBL/GenBank/DDBJ whole genome shotgun (WGS) entry which is preliminary data.</text>
</comment>
<dbReference type="Pfam" id="PF13692">
    <property type="entry name" value="Glyco_trans_1_4"/>
    <property type="match status" value="1"/>
</dbReference>
<name>A0A315Z6X8_SEDFL</name>
<proteinExistence type="predicted"/>
<keyword evidence="2" id="KW-1185">Reference proteome</keyword>
<reference evidence="1 2" key="1">
    <citation type="submission" date="2018-03" db="EMBL/GenBank/DDBJ databases">
        <title>Genomic Encyclopedia of Archaeal and Bacterial Type Strains, Phase II (KMG-II): from individual species to whole genera.</title>
        <authorList>
            <person name="Goeker M."/>
        </authorList>
    </citation>
    <scope>NUCLEOTIDE SEQUENCE [LARGE SCALE GENOMIC DNA]</scope>
    <source>
        <strain evidence="1 2">DSM 28229</strain>
    </source>
</reference>
<evidence type="ECO:0000313" key="1">
    <source>
        <dbReference type="EMBL" id="PWJ38515.1"/>
    </source>
</evidence>
<gene>
    <name evidence="1" type="ORF">BC781_107105</name>
</gene>
<dbReference type="PANTHER" id="PTHR12526">
    <property type="entry name" value="GLYCOSYLTRANSFERASE"/>
    <property type="match status" value="1"/>
</dbReference>
<sequence>MNFENLPIVFQGLPRWDGPYASTSVTVAKKLSENHQVFYIDHPFTLKDKLGSKDSPQLMERTALWADDLYYQTPYPELPNFINVCPKPVLPINFLPKGFIYQKFCNYVNQQVWKQIDDVLDKYGVEEFIYVNSFDPVYSRIYTSKRVILNVYHCVDLISGEKYIAKHGVEAEKSACNKADFVICTSRPLKKKLYKFNENCYAVENAVDYEFFQKSLDAEVPEDLAMIPGKKLVYTGNIGLRLDYQLIKEAAENMPDYSFVFIGPINQREFRGQELKKLPNVHFLGQKAFEDIPAYIKGADVCLIPFRRTELTKHIYPLKINEYLAMGKPVITSDFTDLSEFGNVTYRYLGIRQFTSQIEKAIEEDSEVKIADRKVFAAKNTWDHRICNWEAIFKNALKNKEVLI</sequence>